<proteinExistence type="predicted"/>
<feature type="compositionally biased region" description="Low complexity" evidence="2">
    <location>
        <begin position="695"/>
        <end position="704"/>
    </location>
</feature>
<keyword evidence="4" id="KW-1185">Reference proteome</keyword>
<gene>
    <name evidence="3" type="ORF">MEDL_28860</name>
</gene>
<dbReference type="Proteomes" id="UP000683360">
    <property type="component" value="Unassembled WGS sequence"/>
</dbReference>
<evidence type="ECO:0000313" key="3">
    <source>
        <dbReference type="EMBL" id="CAG2215004.1"/>
    </source>
</evidence>
<feature type="region of interest" description="Disordered" evidence="2">
    <location>
        <begin position="633"/>
        <end position="761"/>
    </location>
</feature>
<dbReference type="OrthoDB" id="10256467at2759"/>
<dbReference type="AlphaFoldDB" id="A0A8S3S325"/>
<feature type="compositionally biased region" description="Low complexity" evidence="2">
    <location>
        <begin position="657"/>
        <end position="673"/>
    </location>
</feature>
<comment type="caution">
    <text evidence="3">The sequence shown here is derived from an EMBL/GenBank/DDBJ whole genome shotgun (WGS) entry which is preliminary data.</text>
</comment>
<evidence type="ECO:0000256" key="1">
    <source>
        <dbReference type="SAM" id="Coils"/>
    </source>
</evidence>
<feature type="coiled-coil region" evidence="1">
    <location>
        <begin position="269"/>
        <end position="419"/>
    </location>
</feature>
<protein>
    <recommendedName>
        <fullName evidence="5">Leucine-, glutamate- and lysine-rich protein 1</fullName>
    </recommendedName>
</protein>
<dbReference type="InterPro" id="IPR038799">
    <property type="entry name" value="LEKR1"/>
</dbReference>
<evidence type="ECO:0000313" key="4">
    <source>
        <dbReference type="Proteomes" id="UP000683360"/>
    </source>
</evidence>
<feature type="compositionally biased region" description="Polar residues" evidence="2">
    <location>
        <begin position="641"/>
        <end position="656"/>
    </location>
</feature>
<accession>A0A8S3S325</accession>
<dbReference type="PANTHER" id="PTHR34251:SF1">
    <property type="entry name" value="LEUCINE, GLUTAMATE AND LYSINE RICH 1"/>
    <property type="match status" value="1"/>
</dbReference>
<name>A0A8S3S325_MYTED</name>
<organism evidence="3 4">
    <name type="scientific">Mytilus edulis</name>
    <name type="common">Blue mussel</name>
    <dbReference type="NCBI Taxonomy" id="6550"/>
    <lineage>
        <taxon>Eukaryota</taxon>
        <taxon>Metazoa</taxon>
        <taxon>Spiralia</taxon>
        <taxon>Lophotrochozoa</taxon>
        <taxon>Mollusca</taxon>
        <taxon>Bivalvia</taxon>
        <taxon>Autobranchia</taxon>
        <taxon>Pteriomorphia</taxon>
        <taxon>Mytilida</taxon>
        <taxon>Mytiloidea</taxon>
        <taxon>Mytilidae</taxon>
        <taxon>Mytilinae</taxon>
        <taxon>Mytilus</taxon>
    </lineage>
</organism>
<feature type="compositionally biased region" description="Low complexity" evidence="2">
    <location>
        <begin position="728"/>
        <end position="743"/>
    </location>
</feature>
<feature type="compositionally biased region" description="Polar residues" evidence="2">
    <location>
        <begin position="705"/>
        <end position="727"/>
    </location>
</feature>
<reference evidence="3" key="1">
    <citation type="submission" date="2021-03" db="EMBL/GenBank/DDBJ databases">
        <authorList>
            <person name="Bekaert M."/>
        </authorList>
    </citation>
    <scope>NUCLEOTIDE SEQUENCE</scope>
</reference>
<feature type="coiled-coil region" evidence="1">
    <location>
        <begin position="446"/>
        <end position="613"/>
    </location>
</feature>
<keyword evidence="1" id="KW-0175">Coiled coil</keyword>
<dbReference type="PANTHER" id="PTHR34251">
    <property type="entry name" value="LEUCINE-, GLUTAMATE- AND LYSINE-RICH PROTEIN 1"/>
    <property type="match status" value="1"/>
</dbReference>
<feature type="compositionally biased region" description="Polar residues" evidence="2">
    <location>
        <begin position="674"/>
        <end position="687"/>
    </location>
</feature>
<feature type="coiled-coil region" evidence="1">
    <location>
        <begin position="69"/>
        <end position="120"/>
    </location>
</feature>
<dbReference type="EMBL" id="CAJPWZ010001433">
    <property type="protein sequence ID" value="CAG2215004.1"/>
    <property type="molecule type" value="Genomic_DNA"/>
</dbReference>
<evidence type="ECO:0008006" key="5">
    <source>
        <dbReference type="Google" id="ProtNLM"/>
    </source>
</evidence>
<evidence type="ECO:0000256" key="2">
    <source>
        <dbReference type="SAM" id="MobiDB-lite"/>
    </source>
</evidence>
<sequence length="775" mass="89945">MMSIRPRIAGPIPVHQVTQENGMKTDVNMSEKEINNQEMFEHYNPQYPLPEEINKMERDETVCKYCGVSYLIHNEIKKLEEKLKATEKELEHLRGCEVREIQLKEQVTQLKSEIADLQNIISDKSLMVTTLQESLENESNMTIKLQNHNHELVKNLENTTKVKDDLQQKLKSRNVIFDKQLPLIRKKIQEQKTEVTNVHQFVEERNKKIKEEMMLMFSDLKQICQQRDNEKIKLQEKISSLETEKGEALLTSVAMKEKVKGQEQDLQQLSILVDENNKLQQQLSNIETKTRDLQHKLDEAVSKCRSLTMESQQFKDQLRNKNQDMEDQTAQIRRKEQNSEMTIQKLQSELGKKQAELATNLKDYKNLENRLHEQQRKEEEIHRKATFTVTESRELKDVLNQAKAEIEQLKSEREVMITSHQNRIEQLRQSFQNKLFEADKWPEKLEEALRKEREKHQTALKSLEDRLVENFVMEMQIEKQKYQELLEKYQGSTKNQESMLKSQLNDVENRYKAEIRDLQKLLADNKTRAKETEESLRREIESLKSIIRDLEDRLARLDHGSDEKMADLKIQLKETHEELEEAREELTQKSDLLKTTKNEVKFLQETVQREVEERFELTEALSTARTELLKLKKPAGGYSGGSNPRQSTADSNMSLKSVSTVNNNTSTTENMNSARNTSVSDINSARRTSNDDLNKQNNKNLNRQGTYTSSSKSLNPLKTPPVQSREISTMSSATVSSSHSSVSYVGDAAKPQGKMKGGSIADTRKRIANILGRKS</sequence>